<keyword evidence="5 9" id="KW-0554">One-carbon metabolism</keyword>
<evidence type="ECO:0000256" key="8">
    <source>
        <dbReference type="ARBA" id="ARBA00025067"/>
    </source>
</evidence>
<dbReference type="InterPro" id="IPR024072">
    <property type="entry name" value="DHFR-like_dom_sf"/>
</dbReference>
<protein>
    <recommendedName>
        <fullName evidence="4 9">Dihydrofolate reductase</fullName>
        <ecNumber evidence="3 9">1.5.1.3</ecNumber>
    </recommendedName>
</protein>
<dbReference type="EMBL" id="JACHMJ010000001">
    <property type="protein sequence ID" value="MBB5844686.1"/>
    <property type="molecule type" value="Genomic_DNA"/>
</dbReference>
<evidence type="ECO:0000256" key="1">
    <source>
        <dbReference type="ARBA" id="ARBA00004903"/>
    </source>
</evidence>
<dbReference type="GO" id="GO:0004146">
    <property type="term" value="F:dihydrofolate reductase activity"/>
    <property type="evidence" value="ECO:0007669"/>
    <property type="project" value="UniProtKB-EC"/>
</dbReference>
<evidence type="ECO:0000256" key="4">
    <source>
        <dbReference type="ARBA" id="ARBA00018886"/>
    </source>
</evidence>
<dbReference type="GO" id="GO:0046654">
    <property type="term" value="P:tetrahydrofolate biosynthetic process"/>
    <property type="evidence" value="ECO:0007669"/>
    <property type="project" value="UniProtKB-UniPathway"/>
</dbReference>
<comment type="caution">
    <text evidence="12">The sequence shown here is derived from an EMBL/GenBank/DDBJ whole genome shotgun (WGS) entry which is preliminary data.</text>
</comment>
<keyword evidence="6 9" id="KW-0521">NADP</keyword>
<evidence type="ECO:0000313" key="12">
    <source>
        <dbReference type="EMBL" id="MBB5844686.1"/>
    </source>
</evidence>
<dbReference type="GO" id="GO:0046452">
    <property type="term" value="P:dihydrofolate metabolic process"/>
    <property type="evidence" value="ECO:0007669"/>
    <property type="project" value="TreeGrafter"/>
</dbReference>
<evidence type="ECO:0000313" key="13">
    <source>
        <dbReference type="Proteomes" id="UP000536685"/>
    </source>
</evidence>
<evidence type="ECO:0000256" key="5">
    <source>
        <dbReference type="ARBA" id="ARBA00022563"/>
    </source>
</evidence>
<comment type="function">
    <text evidence="8 9">Key enzyme in folate metabolism. Catalyzes an essential reaction for de novo glycine and purine synthesis, and for DNA precursor synthesis.</text>
</comment>
<gene>
    <name evidence="12" type="ORF">HD599_003009</name>
</gene>
<accession>A0A841ASM8</accession>
<comment type="catalytic activity">
    <reaction evidence="9">
        <text>(6S)-5,6,7,8-tetrahydrofolate + NADP(+) = 7,8-dihydrofolate + NADPH + H(+)</text>
        <dbReference type="Rhea" id="RHEA:15009"/>
        <dbReference type="ChEBI" id="CHEBI:15378"/>
        <dbReference type="ChEBI" id="CHEBI:57451"/>
        <dbReference type="ChEBI" id="CHEBI:57453"/>
        <dbReference type="ChEBI" id="CHEBI:57783"/>
        <dbReference type="ChEBI" id="CHEBI:58349"/>
        <dbReference type="EC" id="1.5.1.3"/>
    </reaction>
</comment>
<dbReference type="InterPro" id="IPR001796">
    <property type="entry name" value="DHFR_dom"/>
</dbReference>
<dbReference type="CDD" id="cd00209">
    <property type="entry name" value="DHFR"/>
    <property type="match status" value="1"/>
</dbReference>
<name>A0A841ASM8_9MICO</name>
<organism evidence="12 13">
    <name type="scientific">Conyzicola lurida</name>
    <dbReference type="NCBI Taxonomy" id="1172621"/>
    <lineage>
        <taxon>Bacteria</taxon>
        <taxon>Bacillati</taxon>
        <taxon>Actinomycetota</taxon>
        <taxon>Actinomycetes</taxon>
        <taxon>Micrococcales</taxon>
        <taxon>Microbacteriaceae</taxon>
        <taxon>Conyzicola</taxon>
    </lineage>
</organism>
<dbReference type="InterPro" id="IPR017925">
    <property type="entry name" value="DHFR_CS"/>
</dbReference>
<feature type="domain" description="DHFR" evidence="11">
    <location>
        <begin position="13"/>
        <end position="173"/>
    </location>
</feature>
<dbReference type="RefSeq" id="WP_184239060.1">
    <property type="nucleotide sequence ID" value="NZ_JACHMJ010000001.1"/>
</dbReference>
<dbReference type="PRINTS" id="PR00070">
    <property type="entry name" value="DHFR"/>
</dbReference>
<dbReference type="PANTHER" id="PTHR48069">
    <property type="entry name" value="DIHYDROFOLATE REDUCTASE"/>
    <property type="match status" value="1"/>
</dbReference>
<evidence type="ECO:0000256" key="6">
    <source>
        <dbReference type="ARBA" id="ARBA00022857"/>
    </source>
</evidence>
<comment type="pathway">
    <text evidence="1 9">Cofactor biosynthesis; tetrahydrofolate biosynthesis; 5,6,7,8-tetrahydrofolate from 7,8-dihydrofolate: step 1/1.</text>
</comment>
<evidence type="ECO:0000256" key="3">
    <source>
        <dbReference type="ARBA" id="ARBA00012856"/>
    </source>
</evidence>
<dbReference type="Proteomes" id="UP000536685">
    <property type="component" value="Unassembled WGS sequence"/>
</dbReference>
<dbReference type="PROSITE" id="PS51330">
    <property type="entry name" value="DHFR_2"/>
    <property type="match status" value="1"/>
</dbReference>
<dbReference type="Gene3D" id="3.40.430.10">
    <property type="entry name" value="Dihydrofolate Reductase, subunit A"/>
    <property type="match status" value="1"/>
</dbReference>
<comment type="similarity">
    <text evidence="2 9 10">Belongs to the dihydrofolate reductase family.</text>
</comment>
<proteinExistence type="inferred from homology"/>
<dbReference type="GO" id="GO:0070401">
    <property type="term" value="F:NADP+ binding"/>
    <property type="evidence" value="ECO:0007669"/>
    <property type="project" value="UniProtKB-ARBA"/>
</dbReference>
<reference evidence="12 13" key="1">
    <citation type="submission" date="2020-08" db="EMBL/GenBank/DDBJ databases">
        <title>Sequencing the genomes of 1000 actinobacteria strains.</title>
        <authorList>
            <person name="Klenk H.-P."/>
        </authorList>
    </citation>
    <scope>NUCLEOTIDE SEQUENCE [LARGE SCALE GENOMIC DNA]</scope>
    <source>
        <strain evidence="12 13">DSM 105784</strain>
    </source>
</reference>
<dbReference type="GO" id="GO:0046655">
    <property type="term" value="P:folic acid metabolic process"/>
    <property type="evidence" value="ECO:0007669"/>
    <property type="project" value="TreeGrafter"/>
</dbReference>
<sequence>MSEAPRPGVGLNGVGLIWAQAHDGVIGHAGVMPWHLPEDLARFRAVTMKHPVVMGRRTWDSIPERFRPLPGRRNIVVTRDAEWGGRNASAEAASSLSDALETAGDGDVWVIGGGEIYRQALPLATRLHVTEIDLAVPGDTVAPEIGDDWGVDAAGDWLESKNGIRYRFVEYRR</sequence>
<keyword evidence="13" id="KW-1185">Reference proteome</keyword>
<dbReference type="SUPFAM" id="SSF53597">
    <property type="entry name" value="Dihydrofolate reductase-like"/>
    <property type="match status" value="1"/>
</dbReference>
<dbReference type="PROSITE" id="PS00075">
    <property type="entry name" value="DHFR_1"/>
    <property type="match status" value="1"/>
</dbReference>
<evidence type="ECO:0000256" key="2">
    <source>
        <dbReference type="ARBA" id="ARBA00009539"/>
    </source>
</evidence>
<dbReference type="InterPro" id="IPR012259">
    <property type="entry name" value="DHFR"/>
</dbReference>
<dbReference type="PIRSF" id="PIRSF000194">
    <property type="entry name" value="DHFR"/>
    <property type="match status" value="1"/>
</dbReference>
<keyword evidence="7 9" id="KW-0560">Oxidoreductase</keyword>
<dbReference type="EC" id="1.5.1.3" evidence="3 9"/>
<dbReference type="Pfam" id="PF00186">
    <property type="entry name" value="DHFR_1"/>
    <property type="match status" value="1"/>
</dbReference>
<dbReference type="GO" id="GO:0006730">
    <property type="term" value="P:one-carbon metabolic process"/>
    <property type="evidence" value="ECO:0007669"/>
    <property type="project" value="UniProtKB-KW"/>
</dbReference>
<dbReference type="FunFam" id="3.40.430.10:FF:000001">
    <property type="entry name" value="Dihydrofolate reductase"/>
    <property type="match status" value="1"/>
</dbReference>
<dbReference type="GO" id="GO:0005829">
    <property type="term" value="C:cytosol"/>
    <property type="evidence" value="ECO:0007669"/>
    <property type="project" value="TreeGrafter"/>
</dbReference>
<evidence type="ECO:0000256" key="7">
    <source>
        <dbReference type="ARBA" id="ARBA00023002"/>
    </source>
</evidence>
<evidence type="ECO:0000256" key="9">
    <source>
        <dbReference type="PIRNR" id="PIRNR000194"/>
    </source>
</evidence>
<dbReference type="AlphaFoldDB" id="A0A841ASM8"/>
<evidence type="ECO:0000256" key="10">
    <source>
        <dbReference type="RuleBase" id="RU004474"/>
    </source>
</evidence>
<dbReference type="PANTHER" id="PTHR48069:SF3">
    <property type="entry name" value="DIHYDROFOLATE REDUCTASE"/>
    <property type="match status" value="1"/>
</dbReference>
<dbReference type="UniPathway" id="UPA00077">
    <property type="reaction ID" value="UER00158"/>
</dbReference>
<evidence type="ECO:0000259" key="11">
    <source>
        <dbReference type="PROSITE" id="PS51330"/>
    </source>
</evidence>